<dbReference type="InterPro" id="IPR013083">
    <property type="entry name" value="Znf_RING/FYVE/PHD"/>
</dbReference>
<dbReference type="EMBL" id="GIBP01001808">
    <property type="protein sequence ID" value="NDV30777.1"/>
    <property type="molecule type" value="Transcribed_RNA"/>
</dbReference>
<dbReference type="SUPFAM" id="SSF57850">
    <property type="entry name" value="RING/U-box"/>
    <property type="match status" value="3"/>
</dbReference>
<feature type="domain" description="RING-type" evidence="12">
    <location>
        <begin position="98"/>
        <end position="306"/>
    </location>
</feature>
<dbReference type="AlphaFoldDB" id="A0A6B2L1I9"/>
<protein>
    <recommendedName>
        <fullName evidence="2">RBR-type E3 ubiquitin transferase</fullName>
        <ecNumber evidence="2">2.3.2.31</ecNumber>
    </recommendedName>
</protein>
<dbReference type="InterPro" id="IPR002867">
    <property type="entry name" value="IBR_dom"/>
</dbReference>
<keyword evidence="5" id="KW-0677">Repeat</keyword>
<feature type="domain" description="RING-type" evidence="11">
    <location>
        <begin position="102"/>
        <end position="150"/>
    </location>
</feature>
<dbReference type="PROSITE" id="PS50030">
    <property type="entry name" value="UBA"/>
    <property type="match status" value="1"/>
</dbReference>
<dbReference type="GO" id="GO:0061630">
    <property type="term" value="F:ubiquitin protein ligase activity"/>
    <property type="evidence" value="ECO:0007669"/>
    <property type="project" value="UniProtKB-EC"/>
</dbReference>
<feature type="domain" description="UBA" evidence="10">
    <location>
        <begin position="479"/>
        <end position="522"/>
    </location>
</feature>
<comment type="catalytic activity">
    <reaction evidence="1">
        <text>[E2 ubiquitin-conjugating enzyme]-S-ubiquitinyl-L-cysteine + [acceptor protein]-L-lysine = [E2 ubiquitin-conjugating enzyme]-L-cysteine + [acceptor protein]-N(6)-ubiquitinyl-L-lysine.</text>
        <dbReference type="EC" id="2.3.2.31"/>
    </reaction>
</comment>
<dbReference type="Pfam" id="PF22191">
    <property type="entry name" value="IBR_1"/>
    <property type="match status" value="1"/>
</dbReference>
<keyword evidence="8" id="KW-0862">Zinc</keyword>
<evidence type="ECO:0000256" key="1">
    <source>
        <dbReference type="ARBA" id="ARBA00001798"/>
    </source>
</evidence>
<evidence type="ECO:0000256" key="6">
    <source>
        <dbReference type="ARBA" id="ARBA00022771"/>
    </source>
</evidence>
<name>A0A6B2L1I9_9EUKA</name>
<organism evidence="13">
    <name type="scientific">Arcella intermedia</name>
    <dbReference type="NCBI Taxonomy" id="1963864"/>
    <lineage>
        <taxon>Eukaryota</taxon>
        <taxon>Amoebozoa</taxon>
        <taxon>Tubulinea</taxon>
        <taxon>Elardia</taxon>
        <taxon>Arcellinida</taxon>
        <taxon>Sphaerothecina</taxon>
        <taxon>Arcellidae</taxon>
        <taxon>Arcella</taxon>
    </lineage>
</organism>
<dbReference type="InterPro" id="IPR031127">
    <property type="entry name" value="E3_UB_ligase_RBR"/>
</dbReference>
<proteinExistence type="predicted"/>
<evidence type="ECO:0000256" key="7">
    <source>
        <dbReference type="ARBA" id="ARBA00022786"/>
    </source>
</evidence>
<dbReference type="GO" id="GO:0008270">
    <property type="term" value="F:zinc ion binding"/>
    <property type="evidence" value="ECO:0007669"/>
    <property type="project" value="UniProtKB-KW"/>
</dbReference>
<dbReference type="InterPro" id="IPR045840">
    <property type="entry name" value="Ariadne"/>
</dbReference>
<reference evidence="13" key="1">
    <citation type="journal article" date="2020" name="J. Eukaryot. Microbiol.">
        <title>De novo Sequencing, Assembly and Annotation of the Transcriptome for the Free-Living Testate Amoeba Arcella intermedia.</title>
        <authorList>
            <person name="Ribeiro G.M."/>
            <person name="Porfirio-Sousa A.L."/>
            <person name="Maurer-Alcala X.X."/>
            <person name="Katz L.A."/>
            <person name="Lahr D.J.G."/>
        </authorList>
    </citation>
    <scope>NUCLEOTIDE SEQUENCE</scope>
</reference>
<dbReference type="InterPro" id="IPR044066">
    <property type="entry name" value="TRIAD_supradom"/>
</dbReference>
<dbReference type="Gene3D" id="3.30.40.10">
    <property type="entry name" value="Zinc/RING finger domain, C3HC4 (zinc finger)"/>
    <property type="match status" value="1"/>
</dbReference>
<dbReference type="InterPro" id="IPR015940">
    <property type="entry name" value="UBA"/>
</dbReference>
<dbReference type="CDD" id="cd20346">
    <property type="entry name" value="BRcat_RBR_ANKIB1"/>
    <property type="match status" value="1"/>
</dbReference>
<dbReference type="PROSITE" id="PS51873">
    <property type="entry name" value="TRIAD"/>
    <property type="match status" value="1"/>
</dbReference>
<evidence type="ECO:0000256" key="3">
    <source>
        <dbReference type="ARBA" id="ARBA00022679"/>
    </source>
</evidence>
<evidence type="ECO:0000256" key="9">
    <source>
        <dbReference type="PROSITE-ProRule" id="PRU00175"/>
    </source>
</evidence>
<evidence type="ECO:0000259" key="12">
    <source>
        <dbReference type="PROSITE" id="PS51873"/>
    </source>
</evidence>
<evidence type="ECO:0000256" key="2">
    <source>
        <dbReference type="ARBA" id="ARBA00012251"/>
    </source>
</evidence>
<keyword evidence="7" id="KW-0833">Ubl conjugation pathway</keyword>
<keyword evidence="4" id="KW-0479">Metal-binding</keyword>
<evidence type="ECO:0000259" key="10">
    <source>
        <dbReference type="PROSITE" id="PS50030"/>
    </source>
</evidence>
<dbReference type="Pfam" id="PF01485">
    <property type="entry name" value="IBR"/>
    <property type="match status" value="1"/>
</dbReference>
<dbReference type="EC" id="2.3.2.31" evidence="2"/>
<evidence type="ECO:0000259" key="11">
    <source>
        <dbReference type="PROSITE" id="PS50089"/>
    </source>
</evidence>
<evidence type="ECO:0000256" key="8">
    <source>
        <dbReference type="ARBA" id="ARBA00022833"/>
    </source>
</evidence>
<dbReference type="InterPro" id="IPR001841">
    <property type="entry name" value="Znf_RING"/>
</dbReference>
<dbReference type="SMART" id="SM00647">
    <property type="entry name" value="IBR"/>
    <property type="match status" value="2"/>
</dbReference>
<keyword evidence="6 9" id="KW-0863">Zinc-finger</keyword>
<sequence>MEDYALENYEDYTADSTALEDEKGPKIDYKVHSREDINHQIEKNVEMLMSMFCLDKSDAIYLLRKNGWDYTRLVDELGDEDYIKKNGLKYDTTITPKEPFECPICMEGCKLADTYSLCCGHTYCKNCWRSFAQEQMASNSVLEAFCPYPKCKTPLTETTFQLFLSPEKFEQYKRLVLDSYVTTSNLRKWCPSPGCANYIQLRISSNEPIPVECTCSFRFCFQCNDYEIGDHAPADCEMVSNWIKKAADESENVQWITANTKKCTRCQSHIEKNGGCMHMTCRKCGHEFCWLCRKDWKGHSACNKSENIKQEEENAKNAANQLENYMFHWHRYNAHRNAMKIASQQILDSSNKGQILVDNLKLRIQDIQFIKEASLQLKRNRNMLQNSYIYAFYQTFRRITTSEKELFLYLQTELEHHTDKLSEMYEKEVDTLKSLDYSSFVQWKTNVSNYTRICQKFLQNFIEGVIFKTLTHPEGYGMSDDERFYLVQLETLEGMGLSRELTLPLLIKYNGNVERVVNAIYS</sequence>
<dbReference type="GO" id="GO:0016567">
    <property type="term" value="P:protein ubiquitination"/>
    <property type="evidence" value="ECO:0007669"/>
    <property type="project" value="InterPro"/>
</dbReference>
<dbReference type="PROSITE" id="PS50089">
    <property type="entry name" value="ZF_RING_2"/>
    <property type="match status" value="1"/>
</dbReference>
<evidence type="ECO:0000256" key="5">
    <source>
        <dbReference type="ARBA" id="ARBA00022737"/>
    </source>
</evidence>
<dbReference type="PANTHER" id="PTHR11685">
    <property type="entry name" value="RBR FAMILY RING FINGER AND IBR DOMAIN-CONTAINING"/>
    <property type="match status" value="1"/>
</dbReference>
<dbReference type="Pfam" id="PF19422">
    <property type="entry name" value="Ariadne"/>
    <property type="match status" value="1"/>
</dbReference>
<evidence type="ECO:0000313" key="13">
    <source>
        <dbReference type="EMBL" id="NDV30777.1"/>
    </source>
</evidence>
<accession>A0A6B2L1I9</accession>
<dbReference type="Gene3D" id="1.20.120.1750">
    <property type="match status" value="1"/>
</dbReference>
<keyword evidence="3" id="KW-0808">Transferase</keyword>
<evidence type="ECO:0000256" key="4">
    <source>
        <dbReference type="ARBA" id="ARBA00022723"/>
    </source>
</evidence>